<keyword evidence="6" id="KW-0443">Lipid metabolism</keyword>
<dbReference type="PANTHER" id="PTHR10977:SF3">
    <property type="entry name" value="DIPHOSPHOMEVALONATE DECARBOXYLASE"/>
    <property type="match status" value="1"/>
</dbReference>
<dbReference type="AlphaFoldDB" id="A0A318JYC0"/>
<dbReference type="RefSeq" id="WP_040742865.1">
    <property type="nucleotide sequence ID" value="NZ_QJKF01000008.1"/>
</dbReference>
<evidence type="ECO:0000256" key="1">
    <source>
        <dbReference type="ARBA" id="ARBA00008831"/>
    </source>
</evidence>
<evidence type="ECO:0000259" key="8">
    <source>
        <dbReference type="Pfam" id="PF18376"/>
    </source>
</evidence>
<evidence type="ECO:0000259" key="9">
    <source>
        <dbReference type="Pfam" id="PF22700"/>
    </source>
</evidence>
<dbReference type="Proteomes" id="UP000247569">
    <property type="component" value="Unassembled WGS sequence"/>
</dbReference>
<evidence type="ECO:0000256" key="2">
    <source>
        <dbReference type="ARBA" id="ARBA00012296"/>
    </source>
</evidence>
<dbReference type="GO" id="GO:0005524">
    <property type="term" value="F:ATP binding"/>
    <property type="evidence" value="ECO:0007669"/>
    <property type="project" value="UniProtKB-KW"/>
</dbReference>
<evidence type="ECO:0000256" key="6">
    <source>
        <dbReference type="ARBA" id="ARBA00023098"/>
    </source>
</evidence>
<protein>
    <recommendedName>
        <fullName evidence="2">diphosphomevalonate decarboxylase</fullName>
        <ecNumber evidence="2">4.1.1.33</ecNumber>
    </recommendedName>
</protein>
<keyword evidence="5" id="KW-0067">ATP-binding</keyword>
<evidence type="ECO:0000256" key="4">
    <source>
        <dbReference type="ARBA" id="ARBA00022741"/>
    </source>
</evidence>
<dbReference type="PIRSF" id="PIRSF015950">
    <property type="entry name" value="Mev_P_decrbx"/>
    <property type="match status" value="1"/>
</dbReference>
<keyword evidence="3" id="KW-0444">Lipid biosynthesis</keyword>
<dbReference type="InterPro" id="IPR041431">
    <property type="entry name" value="Mvd1_C"/>
</dbReference>
<dbReference type="Pfam" id="PF22700">
    <property type="entry name" value="MVD-like_N"/>
    <property type="match status" value="1"/>
</dbReference>
<dbReference type="EC" id="4.1.1.33" evidence="2"/>
<dbReference type="EMBL" id="QJKF01000008">
    <property type="protein sequence ID" value="PXX61769.1"/>
    <property type="molecule type" value="Genomic_DNA"/>
</dbReference>
<dbReference type="InterPro" id="IPR014721">
    <property type="entry name" value="Ribsml_uS5_D2-typ_fold_subgr"/>
</dbReference>
<sequence length="338" mass="35570">MNRTFGEFSAVAVAHPNIALLKYWGKRDREFVLPVTGSISMTLDIFPTTTRVTLVPGTSADRVTLNGRPADDETFARVSTFLDLVRDRTDRTDRAMVDSANTAPTGAGLASSSSGFAALAAAAAAAYNLKLNARDLSRLARRGSGSACRSVFDGFVEWHAGIGSGRHGDNSSFAEPIETPRWNPALAIALVDTGPKAIPSRTAMQATIQSSPLYLAWAFSTLHDLPAMRAAIRDGDLTTVGAIAESNALGMHATMLAARPSICYLSPPTISILHRVTELRKGGVAAYATIDAGPNVAVLCDVSAASQVLKELGDIDGVLATHLARPGHGVRVYDGNVA</sequence>
<dbReference type="InterPro" id="IPR053859">
    <property type="entry name" value="MVD-like_N"/>
</dbReference>
<dbReference type="SUPFAM" id="SSF54211">
    <property type="entry name" value="Ribosomal protein S5 domain 2-like"/>
    <property type="match status" value="1"/>
</dbReference>
<keyword evidence="7" id="KW-0456">Lyase</keyword>
<reference evidence="10 11" key="1">
    <citation type="submission" date="2018-05" db="EMBL/GenBank/DDBJ databases">
        <title>Genomic Encyclopedia of Type Strains, Phase IV (KMG-IV): sequencing the most valuable type-strain genomes for metagenomic binning, comparative biology and taxonomic classification.</title>
        <authorList>
            <person name="Goeker M."/>
        </authorList>
    </citation>
    <scope>NUCLEOTIDE SEQUENCE [LARGE SCALE GENOMIC DNA]</scope>
    <source>
        <strain evidence="10 11">DSM 44704</strain>
    </source>
</reference>
<dbReference type="InterPro" id="IPR036554">
    <property type="entry name" value="GHMP_kinase_C_sf"/>
</dbReference>
<comment type="similarity">
    <text evidence="1">Belongs to the diphosphomevalonate decarboxylase family.</text>
</comment>
<evidence type="ECO:0000256" key="3">
    <source>
        <dbReference type="ARBA" id="ARBA00022516"/>
    </source>
</evidence>
<feature type="domain" description="Mvd1 C-terminal" evidence="8">
    <location>
        <begin position="188"/>
        <end position="312"/>
    </location>
</feature>
<dbReference type="GO" id="GO:0004163">
    <property type="term" value="F:diphosphomevalonate decarboxylase activity"/>
    <property type="evidence" value="ECO:0007669"/>
    <property type="project" value="UniProtKB-EC"/>
</dbReference>
<evidence type="ECO:0000256" key="5">
    <source>
        <dbReference type="ARBA" id="ARBA00022840"/>
    </source>
</evidence>
<dbReference type="InterPro" id="IPR020568">
    <property type="entry name" value="Ribosomal_Su5_D2-typ_SF"/>
</dbReference>
<dbReference type="Gene3D" id="3.30.70.890">
    <property type="entry name" value="GHMP kinase, C-terminal domain"/>
    <property type="match status" value="1"/>
</dbReference>
<proteinExistence type="inferred from homology"/>
<evidence type="ECO:0000256" key="7">
    <source>
        <dbReference type="ARBA" id="ARBA00023239"/>
    </source>
</evidence>
<dbReference type="Gene3D" id="3.30.230.10">
    <property type="match status" value="1"/>
</dbReference>
<dbReference type="InterPro" id="IPR005935">
    <property type="entry name" value="Mev_decarb"/>
</dbReference>
<keyword evidence="11" id="KW-1185">Reference proteome</keyword>
<organism evidence="10 11">
    <name type="scientific">Nocardia tenerifensis</name>
    <dbReference type="NCBI Taxonomy" id="228006"/>
    <lineage>
        <taxon>Bacteria</taxon>
        <taxon>Bacillati</taxon>
        <taxon>Actinomycetota</taxon>
        <taxon>Actinomycetes</taxon>
        <taxon>Mycobacteriales</taxon>
        <taxon>Nocardiaceae</taxon>
        <taxon>Nocardia</taxon>
    </lineage>
</organism>
<dbReference type="SUPFAM" id="SSF55060">
    <property type="entry name" value="GHMP Kinase, C-terminal domain"/>
    <property type="match status" value="1"/>
</dbReference>
<dbReference type="GO" id="GO:0005829">
    <property type="term" value="C:cytosol"/>
    <property type="evidence" value="ECO:0007669"/>
    <property type="project" value="InterPro"/>
</dbReference>
<evidence type="ECO:0000313" key="11">
    <source>
        <dbReference type="Proteomes" id="UP000247569"/>
    </source>
</evidence>
<gene>
    <name evidence="10" type="ORF">DFR70_108327</name>
</gene>
<dbReference type="FunFam" id="3.30.230.10:FF:000072">
    <property type="entry name" value="Diphosphomevalonate decarboxylase"/>
    <property type="match status" value="1"/>
</dbReference>
<name>A0A318JYC0_9NOCA</name>
<comment type="caution">
    <text evidence="10">The sequence shown here is derived from an EMBL/GenBank/DDBJ whole genome shotgun (WGS) entry which is preliminary data.</text>
</comment>
<dbReference type="GO" id="GO:0019287">
    <property type="term" value="P:isopentenyl diphosphate biosynthetic process, mevalonate pathway"/>
    <property type="evidence" value="ECO:0007669"/>
    <property type="project" value="InterPro"/>
</dbReference>
<dbReference type="InterPro" id="IPR029765">
    <property type="entry name" value="Mev_diP_decarb"/>
</dbReference>
<evidence type="ECO:0000313" key="10">
    <source>
        <dbReference type="EMBL" id="PXX61769.1"/>
    </source>
</evidence>
<accession>A0A318JYC0</accession>
<keyword evidence="4" id="KW-0547">Nucleotide-binding</keyword>
<feature type="domain" description="Diphosphomevalonate decarboxylase-like N-terminal" evidence="9">
    <location>
        <begin position="14"/>
        <end position="163"/>
    </location>
</feature>
<dbReference type="NCBIfam" id="TIGR01240">
    <property type="entry name" value="mevDPdecarb"/>
    <property type="match status" value="1"/>
</dbReference>
<dbReference type="PANTHER" id="PTHR10977">
    <property type="entry name" value="DIPHOSPHOMEVALONATE DECARBOXYLASE"/>
    <property type="match status" value="1"/>
</dbReference>
<dbReference type="Pfam" id="PF18376">
    <property type="entry name" value="MDD_C"/>
    <property type="match status" value="1"/>
</dbReference>